<dbReference type="Proteomes" id="UP000483820">
    <property type="component" value="Chromosome IV"/>
</dbReference>
<dbReference type="CTD" id="78775779"/>
<feature type="region of interest" description="Disordered" evidence="1">
    <location>
        <begin position="1"/>
        <end position="39"/>
    </location>
</feature>
<proteinExistence type="predicted"/>
<gene>
    <name evidence="2" type="ORF">GCK72_013404</name>
</gene>
<evidence type="ECO:0000313" key="2">
    <source>
        <dbReference type="EMBL" id="KAF1756949.1"/>
    </source>
</evidence>
<reference evidence="2 3" key="1">
    <citation type="submission" date="2019-12" db="EMBL/GenBank/DDBJ databases">
        <title>Chromosome-level assembly of the Caenorhabditis remanei genome.</title>
        <authorList>
            <person name="Teterina A.A."/>
            <person name="Willis J.H."/>
            <person name="Phillips P.C."/>
        </authorList>
    </citation>
    <scope>NUCLEOTIDE SEQUENCE [LARGE SCALE GENOMIC DNA]</scope>
    <source>
        <strain evidence="2 3">PX506</strain>
        <tissue evidence="2">Whole organism</tissue>
    </source>
</reference>
<evidence type="ECO:0000313" key="3">
    <source>
        <dbReference type="Proteomes" id="UP000483820"/>
    </source>
</evidence>
<dbReference type="EMBL" id="WUAV01000004">
    <property type="protein sequence ID" value="KAF1756949.1"/>
    <property type="molecule type" value="Genomic_DNA"/>
</dbReference>
<dbReference type="AlphaFoldDB" id="A0A6A5GR53"/>
<comment type="caution">
    <text evidence="2">The sequence shown here is derived from an EMBL/GenBank/DDBJ whole genome shotgun (WGS) entry which is preliminary data.</text>
</comment>
<organism evidence="2 3">
    <name type="scientific">Caenorhabditis remanei</name>
    <name type="common">Caenorhabditis vulgaris</name>
    <dbReference type="NCBI Taxonomy" id="31234"/>
    <lineage>
        <taxon>Eukaryota</taxon>
        <taxon>Metazoa</taxon>
        <taxon>Ecdysozoa</taxon>
        <taxon>Nematoda</taxon>
        <taxon>Chromadorea</taxon>
        <taxon>Rhabditida</taxon>
        <taxon>Rhabditina</taxon>
        <taxon>Rhabditomorpha</taxon>
        <taxon>Rhabditoidea</taxon>
        <taxon>Rhabditidae</taxon>
        <taxon>Peloderinae</taxon>
        <taxon>Caenorhabditis</taxon>
    </lineage>
</organism>
<dbReference type="GeneID" id="78775779"/>
<accession>A0A6A5GR53</accession>
<feature type="compositionally biased region" description="Polar residues" evidence="1">
    <location>
        <begin position="14"/>
        <end position="33"/>
    </location>
</feature>
<evidence type="ECO:0000256" key="1">
    <source>
        <dbReference type="SAM" id="MobiDB-lite"/>
    </source>
</evidence>
<name>A0A6A5GR53_CAERE</name>
<protein>
    <submittedName>
        <fullName evidence="2">Uncharacterized protein</fullName>
    </submittedName>
</protein>
<dbReference type="RefSeq" id="XP_053584604.1">
    <property type="nucleotide sequence ID" value="XM_053729832.1"/>
</dbReference>
<dbReference type="KEGG" id="crq:GCK72_013404"/>
<sequence>MDSSKNPIGPADIDSSNETSISDNSKNNNQMTVSPHLPESATIPLPKLNYWNAAIQYIQIMHNIDEREKQRYLKFVGRMLDLEEEREEEREMERRRTLIANKSKESHDPLKKKFQKCLLRYDSYVSRCNRLKVHEPNLKWQPTDEIEKELEEYQRIEQFDDFWKTLREMESRISRIESRYFPFQVVVHRKDFREFLQDTWNTLKKPFVFAKTKICNCLKNVSSKESQ</sequence>